<dbReference type="Pfam" id="PF09548">
    <property type="entry name" value="Spore_III_AB"/>
    <property type="match status" value="1"/>
</dbReference>
<gene>
    <name evidence="1" type="primary">spoIIIAB</name>
    <name evidence="1" type="ORF">ACFPXP_15265</name>
</gene>
<dbReference type="NCBIfam" id="TIGR02833">
    <property type="entry name" value="spore_III_AB"/>
    <property type="match status" value="1"/>
</dbReference>
<comment type="caution">
    <text evidence="1">The sequence shown here is derived from an EMBL/GenBank/DDBJ whole genome shotgun (WGS) entry which is preliminary data.</text>
</comment>
<name>A0ABW1ISK1_9BACL</name>
<dbReference type="InterPro" id="IPR014198">
    <property type="entry name" value="Spore_III_AB"/>
</dbReference>
<dbReference type="EMBL" id="JBHSQV010000170">
    <property type="protein sequence ID" value="MFC5987764.1"/>
    <property type="molecule type" value="Genomic_DNA"/>
</dbReference>
<dbReference type="RefSeq" id="WP_379895181.1">
    <property type="nucleotide sequence ID" value="NZ_CBCSCT010000027.1"/>
</dbReference>
<accession>A0ABW1ISK1</accession>
<sequence>MLQIIGSLFILVASTAAGFYQASLIANRPKHIRQLIQSLQRLETEIFYALTPLPEAVHRVGMQCSSPLHSIYMHIADLLREKGGRTAQQCWNQGIEQGWGNTAMRKNEKEIMLRLGHTLGISDREDQMKHIKLAVGQLSAEEDTARENQLRYEKMWKSLGVLFGVLVVILLL</sequence>
<evidence type="ECO:0000313" key="1">
    <source>
        <dbReference type="EMBL" id="MFC5987764.1"/>
    </source>
</evidence>
<reference evidence="2" key="1">
    <citation type="journal article" date="2019" name="Int. J. Syst. Evol. Microbiol.">
        <title>The Global Catalogue of Microorganisms (GCM) 10K type strain sequencing project: providing services to taxonomists for standard genome sequencing and annotation.</title>
        <authorList>
            <consortium name="The Broad Institute Genomics Platform"/>
            <consortium name="The Broad Institute Genome Sequencing Center for Infectious Disease"/>
            <person name="Wu L."/>
            <person name="Ma J."/>
        </authorList>
    </citation>
    <scope>NUCLEOTIDE SEQUENCE [LARGE SCALE GENOMIC DNA]</scope>
    <source>
        <strain evidence="2">CCM 8749</strain>
    </source>
</reference>
<dbReference type="PIRSF" id="PIRSF021435">
    <property type="entry name" value="SpoIIIAB"/>
    <property type="match status" value="1"/>
</dbReference>
<dbReference type="Proteomes" id="UP001596250">
    <property type="component" value="Unassembled WGS sequence"/>
</dbReference>
<protein>
    <submittedName>
        <fullName evidence="1">Stage III sporulation protein SpoIIIAB</fullName>
    </submittedName>
</protein>
<evidence type="ECO:0000313" key="2">
    <source>
        <dbReference type="Proteomes" id="UP001596250"/>
    </source>
</evidence>
<organism evidence="1 2">
    <name type="scientific">Marinicrinis lubricantis</name>
    <dbReference type="NCBI Taxonomy" id="2086470"/>
    <lineage>
        <taxon>Bacteria</taxon>
        <taxon>Bacillati</taxon>
        <taxon>Bacillota</taxon>
        <taxon>Bacilli</taxon>
        <taxon>Bacillales</taxon>
        <taxon>Paenibacillaceae</taxon>
    </lineage>
</organism>
<keyword evidence="2" id="KW-1185">Reference proteome</keyword>
<proteinExistence type="predicted"/>